<proteinExistence type="inferred from homology"/>
<dbReference type="PANTHER" id="PTHR31834:SF10">
    <property type="entry name" value="TRANSFERASE, PUTATIVE (AFU_ORTHOLOGUE AFUA_8G02040)-RELATED"/>
    <property type="match status" value="1"/>
</dbReference>
<organism evidence="4 5">
    <name type="scientific">Pseudogymnoascus verrucosus</name>
    <dbReference type="NCBI Taxonomy" id="342668"/>
    <lineage>
        <taxon>Eukaryota</taxon>
        <taxon>Fungi</taxon>
        <taxon>Dikarya</taxon>
        <taxon>Ascomycota</taxon>
        <taxon>Pezizomycotina</taxon>
        <taxon>Leotiomycetes</taxon>
        <taxon>Thelebolales</taxon>
        <taxon>Thelebolaceae</taxon>
        <taxon>Pseudogymnoascus</taxon>
    </lineage>
</organism>
<dbReference type="Pfam" id="PF04488">
    <property type="entry name" value="Gly_transf_sug"/>
    <property type="match status" value="1"/>
</dbReference>
<accession>A0A1B8GS60</accession>
<evidence type="ECO:0008006" key="6">
    <source>
        <dbReference type="Google" id="ProtNLM"/>
    </source>
</evidence>
<dbReference type="GO" id="GO:0000009">
    <property type="term" value="F:alpha-1,6-mannosyltransferase activity"/>
    <property type="evidence" value="ECO:0007669"/>
    <property type="project" value="InterPro"/>
</dbReference>
<dbReference type="InterPro" id="IPR039367">
    <property type="entry name" value="Och1-like"/>
</dbReference>
<feature type="region of interest" description="Disordered" evidence="2">
    <location>
        <begin position="209"/>
        <end position="233"/>
    </location>
</feature>
<evidence type="ECO:0000313" key="5">
    <source>
        <dbReference type="Proteomes" id="UP000091956"/>
    </source>
</evidence>
<dbReference type="GO" id="GO:0006487">
    <property type="term" value="P:protein N-linked glycosylation"/>
    <property type="evidence" value="ECO:0007669"/>
    <property type="project" value="TreeGrafter"/>
</dbReference>
<feature type="compositionally biased region" description="Polar residues" evidence="2">
    <location>
        <begin position="216"/>
        <end position="233"/>
    </location>
</feature>
<sequence length="426" mass="47634">MALFRRRQLITVCLLLVFLHLWLGRPFLQASKPKYDEAYIRQKYPLAWEHIWKNSNSGKGGVWYIPDEWRKDSDPPTTTILEAARLASKRATELKHTIPHSKIPLIVHQTWMNTKIDEWAPDLVLGVERWLEYAKAEGSGSMAYFLWLDDGCDQLFADATPDLVDTLNALPLPVERSDVFRVVVANSIGGIYGDIDTHPIRSPATWLEDRDMTPWTDPQSNTEYSPASGHSSKSTPQLARLLLGIEADNDPNTDTHWRMGYFFPIQLTQWALAAAPNHPVLNRFLANFKTRVAQLATPFGGNLTATAEAGVLAREDPLKLTGPEAITTAAMVQLEDDAGLRWEALTGLKDGGRSKAVGDTIIFPITGFSPGRSSYGNMGSKPLTDPDARLQHRAQGSWRKKDMTVEMGKLCRTVLGMCRDWSKVPQ</sequence>
<keyword evidence="5" id="KW-1185">Reference proteome</keyword>
<comment type="similarity">
    <text evidence="1">Belongs to the glycosyltransferase 32 family.</text>
</comment>
<dbReference type="AlphaFoldDB" id="A0A1B8GS60"/>
<dbReference type="PANTHER" id="PTHR31834">
    <property type="entry name" value="INITIATION-SPECIFIC ALPHA-1,6-MANNOSYLTRANSFERASE"/>
    <property type="match status" value="1"/>
</dbReference>
<name>A0A1B8GS60_9PEZI</name>
<reference evidence="4 5" key="1">
    <citation type="submission" date="2016-03" db="EMBL/GenBank/DDBJ databases">
        <title>Comparative genomics of Pseudogymnoascus destructans, the fungus causing white-nose syndrome of bats.</title>
        <authorList>
            <person name="Palmer J.M."/>
            <person name="Drees K.P."/>
            <person name="Foster J.T."/>
            <person name="Lindner D.L."/>
        </authorList>
    </citation>
    <scope>NUCLEOTIDE SEQUENCE [LARGE SCALE GENOMIC DNA]</scope>
    <source>
        <strain evidence="4 5">UAMH 10579</strain>
    </source>
</reference>
<evidence type="ECO:0000256" key="3">
    <source>
        <dbReference type="SAM" id="SignalP"/>
    </source>
</evidence>
<protein>
    <recommendedName>
        <fullName evidence="6">Membrane-bound alpha-1,6-mannosyltransferase Initiation-specific</fullName>
    </recommendedName>
</protein>
<keyword evidence="3" id="KW-0732">Signal</keyword>
<dbReference type="EMBL" id="KV460216">
    <property type="protein sequence ID" value="OBT98668.1"/>
    <property type="molecule type" value="Genomic_DNA"/>
</dbReference>
<dbReference type="OrthoDB" id="1577640at2759"/>
<evidence type="ECO:0000256" key="2">
    <source>
        <dbReference type="SAM" id="MobiDB-lite"/>
    </source>
</evidence>
<evidence type="ECO:0000256" key="1">
    <source>
        <dbReference type="ARBA" id="ARBA00009003"/>
    </source>
</evidence>
<reference evidence="5" key="2">
    <citation type="journal article" date="2018" name="Nat. Commun.">
        <title>Extreme sensitivity to ultraviolet light in the fungal pathogen causing white-nose syndrome of bats.</title>
        <authorList>
            <person name="Palmer J.M."/>
            <person name="Drees K.P."/>
            <person name="Foster J.T."/>
            <person name="Lindner D.L."/>
        </authorList>
    </citation>
    <scope>NUCLEOTIDE SEQUENCE [LARGE SCALE GENOMIC DNA]</scope>
    <source>
        <strain evidence="5">UAMH 10579</strain>
    </source>
</reference>
<dbReference type="STRING" id="342668.A0A1B8GS60"/>
<gene>
    <name evidence="4" type="ORF">VE01_03559</name>
</gene>
<dbReference type="Gene3D" id="3.90.550.20">
    <property type="match status" value="1"/>
</dbReference>
<feature type="chain" id="PRO_5008608931" description="Membrane-bound alpha-1,6-mannosyltransferase Initiation-specific" evidence="3">
    <location>
        <begin position="25"/>
        <end position="426"/>
    </location>
</feature>
<dbReference type="Proteomes" id="UP000091956">
    <property type="component" value="Unassembled WGS sequence"/>
</dbReference>
<feature type="signal peptide" evidence="3">
    <location>
        <begin position="1"/>
        <end position="24"/>
    </location>
</feature>
<dbReference type="GO" id="GO:0000136">
    <property type="term" value="C:mannan polymerase complex"/>
    <property type="evidence" value="ECO:0007669"/>
    <property type="project" value="TreeGrafter"/>
</dbReference>
<evidence type="ECO:0000313" key="4">
    <source>
        <dbReference type="EMBL" id="OBT98668.1"/>
    </source>
</evidence>
<dbReference type="InterPro" id="IPR007577">
    <property type="entry name" value="GlycoTrfase_DXD_sugar-bd_CS"/>
</dbReference>
<dbReference type="InterPro" id="IPR029044">
    <property type="entry name" value="Nucleotide-diphossugar_trans"/>
</dbReference>
<dbReference type="SUPFAM" id="SSF53448">
    <property type="entry name" value="Nucleotide-diphospho-sugar transferases"/>
    <property type="match status" value="1"/>
</dbReference>
<dbReference type="RefSeq" id="XP_018132401.1">
    <property type="nucleotide sequence ID" value="XM_018273046.2"/>
</dbReference>
<dbReference type="GeneID" id="28836945"/>